<dbReference type="Gene3D" id="3.40.50.620">
    <property type="entry name" value="HUPs"/>
    <property type="match status" value="1"/>
</dbReference>
<dbReference type="EMBL" id="WWCS01000068">
    <property type="protein sequence ID" value="MYN43428.1"/>
    <property type="molecule type" value="Genomic_DNA"/>
</dbReference>
<dbReference type="CDD" id="cd00293">
    <property type="entry name" value="USP-like"/>
    <property type="match status" value="1"/>
</dbReference>
<evidence type="ECO:0000313" key="3">
    <source>
        <dbReference type="EMBL" id="MYN43428.1"/>
    </source>
</evidence>
<reference evidence="3 4" key="1">
    <citation type="submission" date="2019-12" db="EMBL/GenBank/DDBJ databases">
        <title>Novel species isolated from a subtropical stream in China.</title>
        <authorList>
            <person name="Lu H."/>
        </authorList>
    </citation>
    <scope>NUCLEOTIDE SEQUENCE [LARGE SCALE GENOMIC DNA]</scope>
    <source>
        <strain evidence="3 4">FT109W</strain>
    </source>
</reference>
<feature type="domain" description="UspA" evidence="2">
    <location>
        <begin position="6"/>
        <end position="77"/>
    </location>
</feature>
<dbReference type="Pfam" id="PF00582">
    <property type="entry name" value="Usp"/>
    <property type="match status" value="1"/>
</dbReference>
<gene>
    <name evidence="3" type="ORF">GTP55_29240</name>
</gene>
<protein>
    <submittedName>
        <fullName evidence="3">Universal stress protein</fullName>
    </submittedName>
</protein>
<dbReference type="InterPro" id="IPR014729">
    <property type="entry name" value="Rossmann-like_a/b/a_fold"/>
</dbReference>
<evidence type="ECO:0000256" key="1">
    <source>
        <dbReference type="ARBA" id="ARBA00008791"/>
    </source>
</evidence>
<dbReference type="Proteomes" id="UP000466332">
    <property type="component" value="Unassembled WGS sequence"/>
</dbReference>
<keyword evidence="4" id="KW-1185">Reference proteome</keyword>
<name>A0ABW9WSL8_9BURK</name>
<dbReference type="PANTHER" id="PTHR46268:SF15">
    <property type="entry name" value="UNIVERSAL STRESS PROTEIN HP_0031"/>
    <property type="match status" value="1"/>
</dbReference>
<dbReference type="SUPFAM" id="SSF52402">
    <property type="entry name" value="Adenine nucleotide alpha hydrolases-like"/>
    <property type="match status" value="1"/>
</dbReference>
<comment type="similarity">
    <text evidence="1">Belongs to the universal stress protein A family.</text>
</comment>
<dbReference type="InterPro" id="IPR006015">
    <property type="entry name" value="Universal_stress_UspA"/>
</dbReference>
<dbReference type="InterPro" id="IPR006016">
    <property type="entry name" value="UspA"/>
</dbReference>
<organism evidence="3 4">
    <name type="scientific">Duganella margarita</name>
    <dbReference type="NCBI Taxonomy" id="2692170"/>
    <lineage>
        <taxon>Bacteria</taxon>
        <taxon>Pseudomonadati</taxon>
        <taxon>Pseudomonadota</taxon>
        <taxon>Betaproteobacteria</taxon>
        <taxon>Burkholderiales</taxon>
        <taxon>Oxalobacteraceae</taxon>
        <taxon>Telluria group</taxon>
        <taxon>Duganella</taxon>
    </lineage>
</organism>
<proteinExistence type="inferred from homology"/>
<dbReference type="RefSeq" id="WP_161048259.1">
    <property type="nucleotide sequence ID" value="NZ_WWCS01000068.1"/>
</dbReference>
<comment type="caution">
    <text evidence="3">The sequence shown here is derived from an EMBL/GenBank/DDBJ whole genome shotgun (WGS) entry which is preliminary data.</text>
</comment>
<evidence type="ECO:0000259" key="2">
    <source>
        <dbReference type="Pfam" id="PF00582"/>
    </source>
</evidence>
<feature type="non-terminal residue" evidence="3">
    <location>
        <position position="1"/>
    </location>
</feature>
<evidence type="ECO:0000313" key="4">
    <source>
        <dbReference type="Proteomes" id="UP000466332"/>
    </source>
</evidence>
<dbReference type="PRINTS" id="PR01438">
    <property type="entry name" value="UNVRSLSTRESS"/>
</dbReference>
<dbReference type="PANTHER" id="PTHR46268">
    <property type="entry name" value="STRESS RESPONSE PROTEIN NHAX"/>
    <property type="match status" value="1"/>
</dbReference>
<accession>A0ABW9WSL8</accession>
<sequence length="77" mass="8004">ACVAAAAAAAQAEGVACDTLVVEHELPYRAILEAARERGCDLVAMASHGRSGLQALLIGSETHKVLTHSPLPVLVFR</sequence>